<dbReference type="Gene3D" id="1.10.1660.10">
    <property type="match status" value="1"/>
</dbReference>
<evidence type="ECO:0000256" key="1">
    <source>
        <dbReference type="ARBA" id="ARBA00023125"/>
    </source>
</evidence>
<dbReference type="SUPFAM" id="SSF46955">
    <property type="entry name" value="Putative DNA-binding domain"/>
    <property type="match status" value="1"/>
</dbReference>
<name>A0A6G7PX26_9BACT</name>
<dbReference type="AlphaFoldDB" id="A0A6G7PX26"/>
<dbReference type="PROSITE" id="PS50937">
    <property type="entry name" value="HTH_MERR_2"/>
    <property type="match status" value="1"/>
</dbReference>
<dbReference type="RefSeq" id="WP_166032463.1">
    <property type="nucleotide sequence ID" value="NZ_CP048877.1"/>
</dbReference>
<dbReference type="InterPro" id="IPR009061">
    <property type="entry name" value="DNA-bd_dom_put_sf"/>
</dbReference>
<organism evidence="2 3">
    <name type="scientific">Thermosulfuriphilus ammonigenes</name>
    <dbReference type="NCBI Taxonomy" id="1936021"/>
    <lineage>
        <taxon>Bacteria</taxon>
        <taxon>Pseudomonadati</taxon>
        <taxon>Thermodesulfobacteriota</taxon>
        <taxon>Thermodesulfobacteria</taxon>
        <taxon>Thermodesulfobacteriales</taxon>
        <taxon>Thermodesulfobacteriaceae</taxon>
        <taxon>Thermosulfuriphilus</taxon>
    </lineage>
</organism>
<gene>
    <name evidence="2" type="ORF">G4V39_08165</name>
</gene>
<reference evidence="2 3" key="1">
    <citation type="submission" date="2020-02" db="EMBL/GenBank/DDBJ databases">
        <title>Genome analysis of Thermosulfuriphilus ammonigenes ST65T, an anaerobic thermophilic chemolithoautotrophic bacterium isolated from a deep-sea hydrothermal vent.</title>
        <authorList>
            <person name="Slobodkina G."/>
            <person name="Allioux M."/>
            <person name="Merkel A."/>
            <person name="Alain K."/>
            <person name="Jebbar M."/>
            <person name="Slobodkin A."/>
        </authorList>
    </citation>
    <scope>NUCLEOTIDE SEQUENCE [LARGE SCALE GENOMIC DNA]</scope>
    <source>
        <strain evidence="2 3">ST65</strain>
    </source>
</reference>
<sequence>MPEILYEINVVAERVGLSPQAIRAYVRQGLVPVCRQKGGLLFNPQALKRLERIRLLREFGVNTPGIEIILRLLERLEAAQGFGPRWLETPLRKIPVLEQED</sequence>
<keyword evidence="3" id="KW-1185">Reference proteome</keyword>
<dbReference type="GO" id="GO:0003700">
    <property type="term" value="F:DNA-binding transcription factor activity"/>
    <property type="evidence" value="ECO:0007669"/>
    <property type="project" value="InterPro"/>
</dbReference>
<proteinExistence type="predicted"/>
<dbReference type="PANTHER" id="PTHR30204:SF58">
    <property type="entry name" value="HTH-TYPE TRANSCRIPTIONAL REGULATOR YFMP"/>
    <property type="match status" value="1"/>
</dbReference>
<dbReference type="EMBL" id="CP048877">
    <property type="protein sequence ID" value="QIJ72245.1"/>
    <property type="molecule type" value="Genomic_DNA"/>
</dbReference>
<dbReference type="InterPro" id="IPR047057">
    <property type="entry name" value="MerR_fam"/>
</dbReference>
<evidence type="ECO:0000313" key="3">
    <source>
        <dbReference type="Proteomes" id="UP000502179"/>
    </source>
</evidence>
<dbReference type="Pfam" id="PF13411">
    <property type="entry name" value="MerR_1"/>
    <property type="match status" value="1"/>
</dbReference>
<dbReference type="GO" id="GO:0003677">
    <property type="term" value="F:DNA binding"/>
    <property type="evidence" value="ECO:0007669"/>
    <property type="project" value="UniProtKB-KW"/>
</dbReference>
<accession>A0A6G7PX26</accession>
<protein>
    <submittedName>
        <fullName evidence="2">MerR family transcriptional regulator</fullName>
    </submittedName>
</protein>
<dbReference type="Proteomes" id="UP000502179">
    <property type="component" value="Chromosome"/>
</dbReference>
<dbReference type="KEGG" id="tav:G4V39_08165"/>
<dbReference type="SMART" id="SM00422">
    <property type="entry name" value="HTH_MERR"/>
    <property type="match status" value="1"/>
</dbReference>
<dbReference type="InterPro" id="IPR000551">
    <property type="entry name" value="MerR-type_HTH_dom"/>
</dbReference>
<dbReference type="PANTHER" id="PTHR30204">
    <property type="entry name" value="REDOX-CYCLING DRUG-SENSING TRANSCRIPTIONAL ACTIVATOR SOXR"/>
    <property type="match status" value="1"/>
</dbReference>
<evidence type="ECO:0000313" key="2">
    <source>
        <dbReference type="EMBL" id="QIJ72245.1"/>
    </source>
</evidence>
<keyword evidence="1" id="KW-0238">DNA-binding</keyword>